<dbReference type="PANTHER" id="PTHR42723">
    <property type="entry name" value="CHLOROPHYLL SYNTHASE"/>
    <property type="match status" value="1"/>
</dbReference>
<dbReference type="Gene3D" id="1.10.357.140">
    <property type="entry name" value="UbiA prenyltransferase"/>
    <property type="match status" value="1"/>
</dbReference>
<name>A0A2W5EMA2_9SPHI</name>
<evidence type="ECO:0000313" key="8">
    <source>
        <dbReference type="Proteomes" id="UP000249645"/>
    </source>
</evidence>
<dbReference type="PANTHER" id="PTHR42723:SF1">
    <property type="entry name" value="CHLOROPHYLL SYNTHASE, CHLOROPLASTIC"/>
    <property type="match status" value="1"/>
</dbReference>
<organism evidence="7 8">
    <name type="scientific">Pseudopedobacter saltans</name>
    <dbReference type="NCBI Taxonomy" id="151895"/>
    <lineage>
        <taxon>Bacteria</taxon>
        <taxon>Pseudomonadati</taxon>
        <taxon>Bacteroidota</taxon>
        <taxon>Sphingobacteriia</taxon>
        <taxon>Sphingobacteriales</taxon>
        <taxon>Sphingobacteriaceae</taxon>
        <taxon>Pseudopedobacter</taxon>
    </lineage>
</organism>
<sequence>MGKIRSILSLFRWPNLVIVFLAMYLFSYCLIQPFQPIFTRQVFYLMAIACVLVAAAGNVINDYYDQAIDIINKPEKVYIGKSISSKLALTLYVLLNVSAISAGVYADYLQHSHYVVLFVLSSIVLLWFYSRYFKKMYLIGNIIVAWLTTAPMVLLTVIEIEDFGKSQQYPIIVLYLFFSFWTCLIREILKDCEDVQGDIAAQAKTLPIVSGIANAKSILTTFIGLMMAVFATLAYILYAFSNWWIFAYVLILFWMFLFLFLTVKKCETSLDFHQASSLTKWIMLIGILSMILIRLFVRIM</sequence>
<dbReference type="Pfam" id="PF01040">
    <property type="entry name" value="UbiA"/>
    <property type="match status" value="1"/>
</dbReference>
<reference evidence="7 8" key="1">
    <citation type="submission" date="2017-11" db="EMBL/GenBank/DDBJ databases">
        <title>Infants hospitalized years apart are colonized by the same room-sourced microbial strains.</title>
        <authorList>
            <person name="Brooks B."/>
            <person name="Olm M.R."/>
            <person name="Firek B.A."/>
            <person name="Baker R."/>
            <person name="Thomas B.C."/>
            <person name="Morowitz M.J."/>
            <person name="Banfield J.F."/>
        </authorList>
    </citation>
    <scope>NUCLEOTIDE SEQUENCE [LARGE SCALE GENOMIC DNA]</scope>
    <source>
        <strain evidence="7">S2_009_000_R2_76</strain>
    </source>
</reference>
<feature type="transmembrane region" description="Helical" evidence="6">
    <location>
        <begin position="281"/>
        <end position="299"/>
    </location>
</feature>
<feature type="transmembrane region" description="Helical" evidence="6">
    <location>
        <begin position="169"/>
        <end position="189"/>
    </location>
</feature>
<protein>
    <recommendedName>
        <fullName evidence="9">UbiA prenyltransferase</fullName>
    </recommendedName>
</protein>
<dbReference type="InterPro" id="IPR044878">
    <property type="entry name" value="UbiA_sf"/>
</dbReference>
<dbReference type="Gene3D" id="1.20.120.1780">
    <property type="entry name" value="UbiA prenyltransferase"/>
    <property type="match status" value="1"/>
</dbReference>
<feature type="transmembrane region" description="Helical" evidence="6">
    <location>
        <begin position="243"/>
        <end position="261"/>
    </location>
</feature>
<evidence type="ECO:0008006" key="9">
    <source>
        <dbReference type="Google" id="ProtNLM"/>
    </source>
</evidence>
<comment type="caution">
    <text evidence="7">The sequence shown here is derived from an EMBL/GenBank/DDBJ whole genome shotgun (WGS) entry which is preliminary data.</text>
</comment>
<comment type="subcellular location">
    <subcellularLocation>
        <location evidence="1">Membrane</location>
        <topology evidence="1">Multi-pass membrane protein</topology>
    </subcellularLocation>
</comment>
<keyword evidence="4 6" id="KW-1133">Transmembrane helix</keyword>
<keyword evidence="5 6" id="KW-0472">Membrane</keyword>
<evidence type="ECO:0000256" key="3">
    <source>
        <dbReference type="ARBA" id="ARBA00022692"/>
    </source>
</evidence>
<dbReference type="EMBL" id="QFOI01000281">
    <property type="protein sequence ID" value="PZP45201.1"/>
    <property type="molecule type" value="Genomic_DNA"/>
</dbReference>
<dbReference type="GO" id="GO:0016020">
    <property type="term" value="C:membrane"/>
    <property type="evidence" value="ECO:0007669"/>
    <property type="project" value="UniProtKB-SubCell"/>
</dbReference>
<keyword evidence="2" id="KW-1003">Cell membrane</keyword>
<feature type="transmembrane region" description="Helical" evidence="6">
    <location>
        <begin position="218"/>
        <end position="237"/>
    </location>
</feature>
<dbReference type="GO" id="GO:0016765">
    <property type="term" value="F:transferase activity, transferring alkyl or aryl (other than methyl) groups"/>
    <property type="evidence" value="ECO:0007669"/>
    <property type="project" value="InterPro"/>
</dbReference>
<feature type="transmembrane region" description="Helical" evidence="6">
    <location>
        <begin position="43"/>
        <end position="64"/>
    </location>
</feature>
<evidence type="ECO:0000256" key="1">
    <source>
        <dbReference type="ARBA" id="ARBA00004141"/>
    </source>
</evidence>
<evidence type="ECO:0000256" key="5">
    <source>
        <dbReference type="ARBA" id="ARBA00023136"/>
    </source>
</evidence>
<feature type="transmembrane region" description="Helical" evidence="6">
    <location>
        <begin position="136"/>
        <end position="157"/>
    </location>
</feature>
<dbReference type="Proteomes" id="UP000249645">
    <property type="component" value="Unassembled WGS sequence"/>
</dbReference>
<dbReference type="CDD" id="cd13961">
    <property type="entry name" value="PT_UbiA_DGGGPS"/>
    <property type="match status" value="1"/>
</dbReference>
<feature type="transmembrane region" description="Helical" evidence="6">
    <location>
        <begin position="85"/>
        <end position="106"/>
    </location>
</feature>
<evidence type="ECO:0000256" key="6">
    <source>
        <dbReference type="SAM" id="Phobius"/>
    </source>
</evidence>
<keyword evidence="3 6" id="KW-0812">Transmembrane</keyword>
<evidence type="ECO:0000256" key="4">
    <source>
        <dbReference type="ARBA" id="ARBA00022989"/>
    </source>
</evidence>
<dbReference type="InterPro" id="IPR050475">
    <property type="entry name" value="Prenyltransferase_related"/>
</dbReference>
<proteinExistence type="predicted"/>
<evidence type="ECO:0000256" key="2">
    <source>
        <dbReference type="ARBA" id="ARBA00022475"/>
    </source>
</evidence>
<dbReference type="InterPro" id="IPR000537">
    <property type="entry name" value="UbiA_prenyltransferase"/>
</dbReference>
<dbReference type="AlphaFoldDB" id="A0A2W5EMA2"/>
<feature type="transmembrane region" description="Helical" evidence="6">
    <location>
        <begin position="112"/>
        <end position="129"/>
    </location>
</feature>
<accession>A0A2W5EMA2</accession>
<evidence type="ECO:0000313" key="7">
    <source>
        <dbReference type="EMBL" id="PZP45201.1"/>
    </source>
</evidence>
<feature type="transmembrane region" description="Helical" evidence="6">
    <location>
        <begin position="12"/>
        <end position="31"/>
    </location>
</feature>
<gene>
    <name evidence="7" type="ORF">DI598_13665</name>
</gene>